<name>A0A2P2KRX4_RHIMU</name>
<keyword evidence="1" id="KW-0812">Transmembrane</keyword>
<keyword evidence="1" id="KW-1133">Transmembrane helix</keyword>
<evidence type="ECO:0000313" key="2">
    <source>
        <dbReference type="EMBL" id="MBX08479.1"/>
    </source>
</evidence>
<proteinExistence type="predicted"/>
<accession>A0A2P2KRX4</accession>
<evidence type="ECO:0000256" key="1">
    <source>
        <dbReference type="SAM" id="Phobius"/>
    </source>
</evidence>
<feature type="transmembrane region" description="Helical" evidence="1">
    <location>
        <begin position="45"/>
        <end position="62"/>
    </location>
</feature>
<reference evidence="2" key="1">
    <citation type="submission" date="2018-02" db="EMBL/GenBank/DDBJ databases">
        <title>Rhizophora mucronata_Transcriptome.</title>
        <authorList>
            <person name="Meera S.P."/>
            <person name="Sreeshan A."/>
            <person name="Augustine A."/>
        </authorList>
    </citation>
    <scope>NUCLEOTIDE SEQUENCE</scope>
    <source>
        <tissue evidence="2">Leaf</tissue>
    </source>
</reference>
<protein>
    <submittedName>
        <fullName evidence="2">Uncharacterized protein</fullName>
    </submittedName>
</protein>
<dbReference type="EMBL" id="GGEC01027995">
    <property type="protein sequence ID" value="MBX08479.1"/>
    <property type="molecule type" value="Transcribed_RNA"/>
</dbReference>
<dbReference type="AlphaFoldDB" id="A0A2P2KRX4"/>
<sequence length="77" mass="9034">MKKSRGSGGFSLLISFINTHRSKNPHSNLPNDLFVCRFRCRSLRILIHVPFVFFLFLFFSGTKQKAIKIERERGNYL</sequence>
<keyword evidence="1" id="KW-0472">Membrane</keyword>
<organism evidence="2">
    <name type="scientific">Rhizophora mucronata</name>
    <name type="common">Asiatic mangrove</name>
    <dbReference type="NCBI Taxonomy" id="61149"/>
    <lineage>
        <taxon>Eukaryota</taxon>
        <taxon>Viridiplantae</taxon>
        <taxon>Streptophyta</taxon>
        <taxon>Embryophyta</taxon>
        <taxon>Tracheophyta</taxon>
        <taxon>Spermatophyta</taxon>
        <taxon>Magnoliopsida</taxon>
        <taxon>eudicotyledons</taxon>
        <taxon>Gunneridae</taxon>
        <taxon>Pentapetalae</taxon>
        <taxon>rosids</taxon>
        <taxon>fabids</taxon>
        <taxon>Malpighiales</taxon>
        <taxon>Rhizophoraceae</taxon>
        <taxon>Rhizophora</taxon>
    </lineage>
</organism>